<reference evidence="3" key="1">
    <citation type="journal article" date="2019" name="Int. J. Syst. Evol. Microbiol.">
        <title>The Global Catalogue of Microorganisms (GCM) 10K type strain sequencing project: providing services to taxonomists for standard genome sequencing and annotation.</title>
        <authorList>
            <consortium name="The Broad Institute Genomics Platform"/>
            <consortium name="The Broad Institute Genome Sequencing Center for Infectious Disease"/>
            <person name="Wu L."/>
            <person name="Ma J."/>
        </authorList>
    </citation>
    <scope>NUCLEOTIDE SEQUENCE [LARGE SCALE GENOMIC DNA]</scope>
    <source>
        <strain evidence="3">KCTC 42730</strain>
    </source>
</reference>
<name>A0ABV7CJU2_9GAMM</name>
<evidence type="ECO:0000313" key="2">
    <source>
        <dbReference type="EMBL" id="MFC3032904.1"/>
    </source>
</evidence>
<dbReference type="Gene3D" id="1.10.1200.10">
    <property type="entry name" value="ACP-like"/>
    <property type="match status" value="1"/>
</dbReference>
<dbReference type="SUPFAM" id="SSF47336">
    <property type="entry name" value="ACP-like"/>
    <property type="match status" value="1"/>
</dbReference>
<feature type="domain" description="Carrier" evidence="1">
    <location>
        <begin position="1"/>
        <end position="79"/>
    </location>
</feature>
<dbReference type="InterPro" id="IPR036736">
    <property type="entry name" value="ACP-like_sf"/>
</dbReference>
<dbReference type="RefSeq" id="WP_377123858.1">
    <property type="nucleotide sequence ID" value="NZ_JBHRSD010000017.1"/>
</dbReference>
<organism evidence="2 3">
    <name type="scientific">Pseudoalteromonas fenneropenaei</name>
    <dbReference type="NCBI Taxonomy" id="1737459"/>
    <lineage>
        <taxon>Bacteria</taxon>
        <taxon>Pseudomonadati</taxon>
        <taxon>Pseudomonadota</taxon>
        <taxon>Gammaproteobacteria</taxon>
        <taxon>Alteromonadales</taxon>
        <taxon>Pseudoalteromonadaceae</taxon>
        <taxon>Pseudoalteromonas</taxon>
    </lineage>
</organism>
<proteinExistence type="predicted"/>
<dbReference type="InterPro" id="IPR009081">
    <property type="entry name" value="PP-bd_ACP"/>
</dbReference>
<sequence>MEIEKLATLLISVKSNPDIAEKLNYESNLIEDFAIDSLDIVDILLGLEATFDISVDFDNFDFENLTKVSRLLAYIQTRKEQVGDVAFG</sequence>
<evidence type="ECO:0000313" key="3">
    <source>
        <dbReference type="Proteomes" id="UP001595453"/>
    </source>
</evidence>
<keyword evidence="3" id="KW-1185">Reference proteome</keyword>
<dbReference type="Proteomes" id="UP001595453">
    <property type="component" value="Unassembled WGS sequence"/>
</dbReference>
<comment type="caution">
    <text evidence="2">The sequence shown here is derived from an EMBL/GenBank/DDBJ whole genome shotgun (WGS) entry which is preliminary data.</text>
</comment>
<evidence type="ECO:0000259" key="1">
    <source>
        <dbReference type="PROSITE" id="PS50075"/>
    </source>
</evidence>
<dbReference type="Pfam" id="PF00550">
    <property type="entry name" value="PP-binding"/>
    <property type="match status" value="1"/>
</dbReference>
<dbReference type="PROSITE" id="PS50075">
    <property type="entry name" value="CARRIER"/>
    <property type="match status" value="1"/>
</dbReference>
<gene>
    <name evidence="2" type="ORF">ACFOEE_10265</name>
</gene>
<protein>
    <submittedName>
        <fullName evidence="2">Acyl carrier protein</fullName>
    </submittedName>
</protein>
<accession>A0ABV7CJU2</accession>
<dbReference type="EMBL" id="JBHRSD010000017">
    <property type="protein sequence ID" value="MFC3032904.1"/>
    <property type="molecule type" value="Genomic_DNA"/>
</dbReference>